<sequence length="133" mass="13776">VELKPDVLEERVLQIASEEIFDESDLDALAASGEDTPGVQSRLLALALIIWGRVGEAMWPPSPPPPSNSPAASPLHMDPCSCAIKALAVYHLGGPGGLVSPTGQALACMLPQLGSAFNARARGAWEAALPGVQ</sequence>
<organism evidence="1 2">
    <name type="scientific">Dunaliella salina</name>
    <name type="common">Green alga</name>
    <name type="synonym">Protococcus salinus</name>
    <dbReference type="NCBI Taxonomy" id="3046"/>
    <lineage>
        <taxon>Eukaryota</taxon>
        <taxon>Viridiplantae</taxon>
        <taxon>Chlorophyta</taxon>
        <taxon>core chlorophytes</taxon>
        <taxon>Chlorophyceae</taxon>
        <taxon>CS clade</taxon>
        <taxon>Chlamydomonadales</taxon>
        <taxon>Dunaliellaceae</taxon>
        <taxon>Dunaliella</taxon>
    </lineage>
</organism>
<dbReference type="EMBL" id="MU069684">
    <property type="protein sequence ID" value="KAF5835889.1"/>
    <property type="molecule type" value="Genomic_DNA"/>
</dbReference>
<accession>A0ABQ7GMP7</accession>
<name>A0ABQ7GMP7_DUNSA</name>
<evidence type="ECO:0000313" key="1">
    <source>
        <dbReference type="EMBL" id="KAF5835889.1"/>
    </source>
</evidence>
<comment type="caution">
    <text evidence="1">The sequence shown here is derived from an EMBL/GenBank/DDBJ whole genome shotgun (WGS) entry which is preliminary data.</text>
</comment>
<reference evidence="1" key="1">
    <citation type="submission" date="2017-08" db="EMBL/GenBank/DDBJ databases">
        <authorList>
            <person name="Polle J.E."/>
            <person name="Barry K."/>
            <person name="Cushman J."/>
            <person name="Schmutz J."/>
            <person name="Tran D."/>
            <person name="Hathwaick L.T."/>
            <person name="Yim W.C."/>
            <person name="Jenkins J."/>
            <person name="Mckie-Krisberg Z.M."/>
            <person name="Prochnik S."/>
            <person name="Lindquist E."/>
            <person name="Dockter R.B."/>
            <person name="Adam C."/>
            <person name="Molina H."/>
            <person name="Bunkerborg J."/>
            <person name="Jin E."/>
            <person name="Buchheim M."/>
            <person name="Magnuson J."/>
        </authorList>
    </citation>
    <scope>NUCLEOTIDE SEQUENCE</scope>
    <source>
        <strain evidence="1">CCAP 19/18</strain>
    </source>
</reference>
<evidence type="ECO:0000313" key="2">
    <source>
        <dbReference type="Proteomes" id="UP000815325"/>
    </source>
</evidence>
<gene>
    <name evidence="1" type="ORF">DUNSADRAFT_6702</name>
</gene>
<dbReference type="Proteomes" id="UP000815325">
    <property type="component" value="Unassembled WGS sequence"/>
</dbReference>
<keyword evidence="2" id="KW-1185">Reference proteome</keyword>
<proteinExistence type="predicted"/>
<protein>
    <submittedName>
        <fullName evidence="1">Uncharacterized protein</fullName>
    </submittedName>
</protein>
<feature type="non-terminal residue" evidence="1">
    <location>
        <position position="1"/>
    </location>
</feature>
<feature type="non-terminal residue" evidence="1">
    <location>
        <position position="133"/>
    </location>
</feature>